<keyword evidence="2" id="KW-1133">Transmembrane helix</keyword>
<evidence type="ECO:0000313" key="3">
    <source>
        <dbReference type="EMBL" id="VVM05247.1"/>
    </source>
</evidence>
<evidence type="ECO:0000313" key="4">
    <source>
        <dbReference type="Proteomes" id="UP000381693"/>
    </source>
</evidence>
<keyword evidence="2" id="KW-0472">Membrane</keyword>
<feature type="transmembrane region" description="Helical" evidence="2">
    <location>
        <begin position="21"/>
        <end position="40"/>
    </location>
</feature>
<comment type="caution">
    <text evidence="3">The sequence shown here is derived from an EMBL/GenBank/DDBJ whole genome shotgun (WGS) entry which is preliminary data.</text>
</comment>
<evidence type="ECO:0000256" key="1">
    <source>
        <dbReference type="SAM" id="MobiDB-lite"/>
    </source>
</evidence>
<keyword evidence="4" id="KW-1185">Reference proteome</keyword>
<sequence>MGNNRFMKLDLVANRRIRIGWLLLGMGILCVLTGLSWQWVAIRRERQEREAEAMLEKRVAEARVAVAHLREAALSGEGLSEAGRRFQDCIEELSLPEAARRGIAREAAWNLLQKAANLAAEASVYRREEPDHPYLAELLSRLRALRTEAFPLLTAGLPPAGIPDAEQCRPRIFYAKGLLDAWIADLENDTQRQVESWFAAVSEMEAALREAPEDPWTIENLEVLGSTFYSTLGHAQVKEGEERPSRKEMQNPAEAPPLPQRQGHSPAVSKGKM</sequence>
<feature type="region of interest" description="Disordered" evidence="1">
    <location>
        <begin position="235"/>
        <end position="273"/>
    </location>
</feature>
<dbReference type="AlphaFoldDB" id="A0A5E6M8J3"/>
<protein>
    <submittedName>
        <fullName evidence="3">Uncharacterized protein</fullName>
    </submittedName>
</protein>
<reference evidence="3" key="1">
    <citation type="submission" date="2019-09" db="EMBL/GenBank/DDBJ databases">
        <authorList>
            <person name="Cremers G."/>
        </authorList>
    </citation>
    <scope>NUCLEOTIDE SEQUENCE [LARGE SCALE GENOMIC DNA]</scope>
    <source>
        <strain evidence="3">3B</strain>
    </source>
</reference>
<dbReference type="Proteomes" id="UP000381693">
    <property type="component" value="Unassembled WGS sequence"/>
</dbReference>
<dbReference type="EMBL" id="CABFUZ020000082">
    <property type="protein sequence ID" value="VVM05247.1"/>
    <property type="molecule type" value="Genomic_DNA"/>
</dbReference>
<proteinExistence type="predicted"/>
<organism evidence="3 4">
    <name type="scientific">Methylacidimicrobium cyclopophantes</name>
    <dbReference type="NCBI Taxonomy" id="1041766"/>
    <lineage>
        <taxon>Bacteria</taxon>
        <taxon>Pseudomonadati</taxon>
        <taxon>Verrucomicrobiota</taxon>
        <taxon>Methylacidimicrobium</taxon>
    </lineage>
</organism>
<name>A0A5E6M8J3_9BACT</name>
<accession>A0A5E6M8J3</accession>
<keyword evidence="2" id="KW-0812">Transmembrane</keyword>
<gene>
    <name evidence="3" type="ORF">MAMC_00479</name>
</gene>
<feature type="compositionally biased region" description="Basic and acidic residues" evidence="1">
    <location>
        <begin position="236"/>
        <end position="249"/>
    </location>
</feature>
<evidence type="ECO:0000256" key="2">
    <source>
        <dbReference type="SAM" id="Phobius"/>
    </source>
</evidence>